<feature type="transmembrane region" description="Helical" evidence="5">
    <location>
        <begin position="49"/>
        <end position="68"/>
    </location>
</feature>
<comment type="caution">
    <text evidence="6">The sequence shown here is derived from an EMBL/GenBank/DDBJ whole genome shotgun (WGS) entry which is preliminary data.</text>
</comment>
<proteinExistence type="predicted"/>
<dbReference type="EMBL" id="CAWVOH010000004">
    <property type="protein sequence ID" value="CAK8054857.1"/>
    <property type="molecule type" value="Genomic_DNA"/>
</dbReference>
<keyword evidence="2 5" id="KW-0812">Transmembrane</keyword>
<protein>
    <submittedName>
        <fullName evidence="6">ECF-type transporter transmembrane protein EcfT (EcfT)</fullName>
    </submittedName>
</protein>
<sequence length="221" mass="24811">MNATQRLILAIIISLEIALTQSVTLNLFLLASALLILLLKRTSLKKIGFYFLIAIIPVFGTFWSFYLYGQGSPAANLHFGFVMGSRVLAFIFVGAWLTLGMTPYLLLTSLQQNLKLSATFAYGILGALNFMPRFKQAFGYIRAAGLMRDEALHFWQPTLYFKALVHALKWSESLAMAMTSHGFQEGAARSYYENHAWPGVGWLIMLAIIIVLQVVLWLSVY</sequence>
<dbReference type="Proteomes" id="UP001314241">
    <property type="component" value="Unassembled WGS sequence"/>
</dbReference>
<evidence type="ECO:0000256" key="3">
    <source>
        <dbReference type="ARBA" id="ARBA00022989"/>
    </source>
</evidence>
<evidence type="ECO:0000256" key="1">
    <source>
        <dbReference type="ARBA" id="ARBA00004141"/>
    </source>
</evidence>
<evidence type="ECO:0000313" key="7">
    <source>
        <dbReference type="Proteomes" id="UP001314241"/>
    </source>
</evidence>
<keyword evidence="3 5" id="KW-1133">Transmembrane helix</keyword>
<keyword evidence="4 5" id="KW-0472">Membrane</keyword>
<gene>
    <name evidence="6" type="ORF">R54876_GBNLAHCA_01440</name>
</gene>
<evidence type="ECO:0000256" key="2">
    <source>
        <dbReference type="ARBA" id="ARBA00022692"/>
    </source>
</evidence>
<feature type="transmembrane region" description="Helical" evidence="5">
    <location>
        <begin position="6"/>
        <end position="37"/>
    </location>
</feature>
<dbReference type="CDD" id="cd16914">
    <property type="entry name" value="EcfT"/>
    <property type="match status" value="1"/>
</dbReference>
<feature type="transmembrane region" description="Helical" evidence="5">
    <location>
        <begin position="200"/>
        <end position="220"/>
    </location>
</feature>
<reference evidence="6 7" key="1">
    <citation type="submission" date="2024-01" db="EMBL/GenBank/DDBJ databases">
        <authorList>
            <person name="Botero Cardona J."/>
        </authorList>
    </citation>
    <scope>NUCLEOTIDE SEQUENCE [LARGE SCALE GENOMIC DNA]</scope>
    <source>
        <strain evidence="6 7">LMG 33000</strain>
    </source>
</reference>
<dbReference type="InterPro" id="IPR003339">
    <property type="entry name" value="ABC/ECF_trnsptr_transmembrane"/>
</dbReference>
<feature type="transmembrane region" description="Helical" evidence="5">
    <location>
        <begin position="88"/>
        <end position="107"/>
    </location>
</feature>
<dbReference type="RefSeq" id="WP_349642403.1">
    <property type="nucleotide sequence ID" value="NZ_CAWVOH010000004.1"/>
</dbReference>
<name>A0ABP0EU20_9LACO</name>
<keyword evidence="7" id="KW-1185">Reference proteome</keyword>
<comment type="subcellular location">
    <subcellularLocation>
        <location evidence="1">Membrane</location>
        <topology evidence="1">Multi-pass membrane protein</topology>
    </subcellularLocation>
</comment>
<evidence type="ECO:0000313" key="6">
    <source>
        <dbReference type="EMBL" id="CAK8054857.1"/>
    </source>
</evidence>
<accession>A0ABP0EU20</accession>
<evidence type="ECO:0000256" key="5">
    <source>
        <dbReference type="SAM" id="Phobius"/>
    </source>
</evidence>
<organism evidence="6 7">
    <name type="scientific">Eupransor demetentiae</name>
    <dbReference type="NCBI Taxonomy" id="3109584"/>
    <lineage>
        <taxon>Bacteria</taxon>
        <taxon>Bacillati</taxon>
        <taxon>Bacillota</taxon>
        <taxon>Bacilli</taxon>
        <taxon>Lactobacillales</taxon>
        <taxon>Lactobacillaceae</taxon>
        <taxon>Eupransor</taxon>
    </lineage>
</organism>
<evidence type="ECO:0000256" key="4">
    <source>
        <dbReference type="ARBA" id="ARBA00023136"/>
    </source>
</evidence>